<sequence>MKRKIVYQFFFLTLALCSFLIAFIFIGQYFIVQYLYIDKEKENIQYNLGKYYETYKGNIENGQLLQQIESSYFNNQGIMITRLDSLGNIKELPTGDYYLLAVDEKSKKTSKIVFNNIVNAKEDKSGDFQVIIESFKNEVANNAQFEGVTRKDDTSIVTPLSVWLKDSNLRFATSNEDEIKKAIQINGVIAYPSQVGHHFYVQGHQVQVTDIHFPQYENDNLDRTLYGNLGLANQIINFQTEWLTGNIEFQQDNDWQQREISINGIQYIESVKPVIENGEAKEFIYTLTSIQPLTKVTDLMKDYYGYIVAGVFLLTIIMCMYYSKIITKPLLRINDVTKKIINFDFQEKIPVTSKNEIGELSANINELSTRIEAYIDKLKEDIEKEQKLEKTRKDFIAGVSHELKTPLSVLQISVSMLQEGIAPERNEYYWKTIEDEIEKMNVLVNEMLNLAKYESGTYTISLEEVQLHLIIKRVYETLQFQIEDKSLHVRLDVEDVVVYGKENLLEQVMINLLTNAIRYTEQKQHIIVKVIDEGSRVCVTVENKGAHIEEEMLEKIWDQFYRGDVSRHRATGGTGLGLPIVKKILELHHAEYGVTNTNDGVLFYFYLNKVKK</sequence>
<dbReference type="PANTHER" id="PTHR45453:SF3">
    <property type="entry name" value="HISTIDINE KINASE"/>
    <property type="match status" value="1"/>
</dbReference>
<comment type="catalytic activity">
    <reaction evidence="1">
        <text>ATP + protein L-histidine = ADP + protein N-phospho-L-histidine.</text>
        <dbReference type="EC" id="2.7.13.3"/>
    </reaction>
</comment>
<comment type="caution">
    <text evidence="16">The sequence shown here is derived from an EMBL/GenBank/DDBJ whole genome shotgun (WGS) entry which is preliminary data.</text>
</comment>
<dbReference type="InterPro" id="IPR004358">
    <property type="entry name" value="Sig_transdc_His_kin-like_C"/>
</dbReference>
<dbReference type="InterPro" id="IPR036097">
    <property type="entry name" value="HisK_dim/P_sf"/>
</dbReference>
<dbReference type="GO" id="GO:0016036">
    <property type="term" value="P:cellular response to phosphate starvation"/>
    <property type="evidence" value="ECO:0007669"/>
    <property type="project" value="TreeGrafter"/>
</dbReference>
<keyword evidence="13" id="KW-1133">Transmembrane helix</keyword>
<name>A0A917ANR3_9BACI</name>
<evidence type="ECO:0000256" key="11">
    <source>
        <dbReference type="ARBA" id="ARBA00023136"/>
    </source>
</evidence>
<keyword evidence="11 13" id="KW-0472">Membrane</keyword>
<dbReference type="InterPro" id="IPR005467">
    <property type="entry name" value="His_kinase_dom"/>
</dbReference>
<feature type="domain" description="Histidine kinase" evidence="14">
    <location>
        <begin position="398"/>
        <end position="611"/>
    </location>
</feature>
<dbReference type="Gene3D" id="6.10.340.10">
    <property type="match status" value="1"/>
</dbReference>
<comment type="subcellular location">
    <subcellularLocation>
        <location evidence="2">Cell membrane</location>
        <topology evidence="2">Multi-pass membrane protein</topology>
    </subcellularLocation>
</comment>
<dbReference type="SUPFAM" id="SSF55874">
    <property type="entry name" value="ATPase domain of HSP90 chaperone/DNA topoisomerase II/histidine kinase"/>
    <property type="match status" value="1"/>
</dbReference>
<dbReference type="Gene3D" id="3.30.565.10">
    <property type="entry name" value="Histidine kinase-like ATPase, C-terminal domain"/>
    <property type="match status" value="1"/>
</dbReference>
<reference evidence="16" key="2">
    <citation type="submission" date="2020-09" db="EMBL/GenBank/DDBJ databases">
        <authorList>
            <person name="Sun Q."/>
            <person name="Zhou Y."/>
        </authorList>
    </citation>
    <scope>NUCLEOTIDE SEQUENCE</scope>
    <source>
        <strain evidence="16">CGMCC 1.12698</strain>
    </source>
</reference>
<gene>
    <name evidence="16" type="ORF">GCM10007140_13040</name>
</gene>
<evidence type="ECO:0000256" key="12">
    <source>
        <dbReference type="SAM" id="Coils"/>
    </source>
</evidence>
<dbReference type="InterPro" id="IPR003660">
    <property type="entry name" value="HAMP_dom"/>
</dbReference>
<dbReference type="EMBL" id="BMFK01000001">
    <property type="protein sequence ID" value="GGE64181.1"/>
    <property type="molecule type" value="Genomic_DNA"/>
</dbReference>
<keyword evidence="6" id="KW-0808">Transferase</keyword>
<accession>A0A917ANR3</accession>
<evidence type="ECO:0000256" key="7">
    <source>
        <dbReference type="ARBA" id="ARBA00022741"/>
    </source>
</evidence>
<keyword evidence="5" id="KW-0597">Phosphoprotein</keyword>
<dbReference type="PROSITE" id="PS50885">
    <property type="entry name" value="HAMP"/>
    <property type="match status" value="1"/>
</dbReference>
<dbReference type="GO" id="GO:0004721">
    <property type="term" value="F:phosphoprotein phosphatase activity"/>
    <property type="evidence" value="ECO:0007669"/>
    <property type="project" value="TreeGrafter"/>
</dbReference>
<keyword evidence="8 16" id="KW-0418">Kinase</keyword>
<evidence type="ECO:0000259" key="15">
    <source>
        <dbReference type="PROSITE" id="PS50885"/>
    </source>
</evidence>
<protein>
    <recommendedName>
        <fullName evidence="3">histidine kinase</fullName>
        <ecNumber evidence="3">2.7.13.3</ecNumber>
    </recommendedName>
</protein>
<dbReference type="Gene3D" id="1.10.287.130">
    <property type="match status" value="1"/>
</dbReference>
<feature type="domain" description="HAMP" evidence="15">
    <location>
        <begin position="324"/>
        <end position="376"/>
    </location>
</feature>
<dbReference type="SUPFAM" id="SSF47384">
    <property type="entry name" value="Homodimeric domain of signal transducing histidine kinase"/>
    <property type="match status" value="1"/>
</dbReference>
<keyword evidence="13" id="KW-0812">Transmembrane</keyword>
<evidence type="ECO:0000256" key="4">
    <source>
        <dbReference type="ARBA" id="ARBA00022475"/>
    </source>
</evidence>
<organism evidence="16 17">
    <name type="scientific">Priestia taiwanensis</name>
    <dbReference type="NCBI Taxonomy" id="1347902"/>
    <lineage>
        <taxon>Bacteria</taxon>
        <taxon>Bacillati</taxon>
        <taxon>Bacillota</taxon>
        <taxon>Bacilli</taxon>
        <taxon>Bacillales</taxon>
        <taxon>Bacillaceae</taxon>
        <taxon>Priestia</taxon>
    </lineage>
</organism>
<dbReference type="PANTHER" id="PTHR45453">
    <property type="entry name" value="PHOSPHATE REGULON SENSOR PROTEIN PHOR"/>
    <property type="match status" value="1"/>
</dbReference>
<feature type="transmembrane region" description="Helical" evidence="13">
    <location>
        <begin position="9"/>
        <end position="31"/>
    </location>
</feature>
<feature type="transmembrane region" description="Helical" evidence="13">
    <location>
        <begin position="303"/>
        <end position="322"/>
    </location>
</feature>
<keyword evidence="17" id="KW-1185">Reference proteome</keyword>
<dbReference type="RefSeq" id="WP_188387581.1">
    <property type="nucleotide sequence ID" value="NZ_BMFK01000001.1"/>
</dbReference>
<dbReference type="GO" id="GO:0000155">
    <property type="term" value="F:phosphorelay sensor kinase activity"/>
    <property type="evidence" value="ECO:0007669"/>
    <property type="project" value="InterPro"/>
</dbReference>
<keyword evidence="4" id="KW-1003">Cell membrane</keyword>
<dbReference type="Pfam" id="PF00672">
    <property type="entry name" value="HAMP"/>
    <property type="match status" value="1"/>
</dbReference>
<evidence type="ECO:0000256" key="6">
    <source>
        <dbReference type="ARBA" id="ARBA00022679"/>
    </source>
</evidence>
<reference evidence="16" key="1">
    <citation type="journal article" date="2014" name="Int. J. Syst. Evol. Microbiol.">
        <title>Complete genome sequence of Corynebacterium casei LMG S-19264T (=DSM 44701T), isolated from a smear-ripened cheese.</title>
        <authorList>
            <consortium name="US DOE Joint Genome Institute (JGI-PGF)"/>
            <person name="Walter F."/>
            <person name="Albersmeier A."/>
            <person name="Kalinowski J."/>
            <person name="Ruckert C."/>
        </authorList>
    </citation>
    <scope>NUCLEOTIDE SEQUENCE</scope>
    <source>
        <strain evidence="16">CGMCC 1.12698</strain>
    </source>
</reference>
<evidence type="ECO:0000256" key="1">
    <source>
        <dbReference type="ARBA" id="ARBA00000085"/>
    </source>
</evidence>
<evidence type="ECO:0000259" key="14">
    <source>
        <dbReference type="PROSITE" id="PS50109"/>
    </source>
</evidence>
<keyword evidence="9" id="KW-0067">ATP-binding</keyword>
<evidence type="ECO:0000256" key="3">
    <source>
        <dbReference type="ARBA" id="ARBA00012438"/>
    </source>
</evidence>
<evidence type="ECO:0000256" key="10">
    <source>
        <dbReference type="ARBA" id="ARBA00023012"/>
    </source>
</evidence>
<proteinExistence type="predicted"/>
<dbReference type="SMART" id="SM00388">
    <property type="entry name" value="HisKA"/>
    <property type="match status" value="1"/>
</dbReference>
<dbReference type="SMART" id="SM00304">
    <property type="entry name" value="HAMP"/>
    <property type="match status" value="1"/>
</dbReference>
<dbReference type="SMART" id="SM00387">
    <property type="entry name" value="HATPase_c"/>
    <property type="match status" value="1"/>
</dbReference>
<dbReference type="GO" id="GO:0005886">
    <property type="term" value="C:plasma membrane"/>
    <property type="evidence" value="ECO:0007669"/>
    <property type="project" value="UniProtKB-SubCell"/>
</dbReference>
<evidence type="ECO:0000256" key="8">
    <source>
        <dbReference type="ARBA" id="ARBA00022777"/>
    </source>
</evidence>
<dbReference type="CDD" id="cd00082">
    <property type="entry name" value="HisKA"/>
    <property type="match status" value="1"/>
</dbReference>
<dbReference type="PROSITE" id="PS50109">
    <property type="entry name" value="HIS_KIN"/>
    <property type="match status" value="1"/>
</dbReference>
<dbReference type="EC" id="2.7.13.3" evidence="3"/>
<keyword evidence="12" id="KW-0175">Coiled coil</keyword>
<evidence type="ECO:0000256" key="5">
    <source>
        <dbReference type="ARBA" id="ARBA00022553"/>
    </source>
</evidence>
<dbReference type="PRINTS" id="PR00344">
    <property type="entry name" value="BCTRLSENSOR"/>
</dbReference>
<dbReference type="Proteomes" id="UP000605259">
    <property type="component" value="Unassembled WGS sequence"/>
</dbReference>
<dbReference type="GO" id="GO:0005524">
    <property type="term" value="F:ATP binding"/>
    <property type="evidence" value="ECO:0007669"/>
    <property type="project" value="UniProtKB-KW"/>
</dbReference>
<dbReference type="CDD" id="cd06225">
    <property type="entry name" value="HAMP"/>
    <property type="match status" value="1"/>
</dbReference>
<evidence type="ECO:0000313" key="16">
    <source>
        <dbReference type="EMBL" id="GGE64181.1"/>
    </source>
</evidence>
<evidence type="ECO:0000256" key="2">
    <source>
        <dbReference type="ARBA" id="ARBA00004651"/>
    </source>
</evidence>
<dbReference type="AlphaFoldDB" id="A0A917ANR3"/>
<dbReference type="Pfam" id="PF02518">
    <property type="entry name" value="HATPase_c"/>
    <property type="match status" value="1"/>
</dbReference>
<dbReference type="InterPro" id="IPR036890">
    <property type="entry name" value="HATPase_C_sf"/>
</dbReference>
<dbReference type="FunFam" id="1.10.287.130:FF:000001">
    <property type="entry name" value="Two-component sensor histidine kinase"/>
    <property type="match status" value="1"/>
</dbReference>
<dbReference type="InterPro" id="IPR003661">
    <property type="entry name" value="HisK_dim/P_dom"/>
</dbReference>
<keyword evidence="7" id="KW-0547">Nucleotide-binding</keyword>
<dbReference type="InterPro" id="IPR003594">
    <property type="entry name" value="HATPase_dom"/>
</dbReference>
<evidence type="ECO:0000256" key="9">
    <source>
        <dbReference type="ARBA" id="ARBA00022840"/>
    </source>
</evidence>
<evidence type="ECO:0000256" key="13">
    <source>
        <dbReference type="SAM" id="Phobius"/>
    </source>
</evidence>
<feature type="coiled-coil region" evidence="12">
    <location>
        <begin position="357"/>
        <end position="391"/>
    </location>
</feature>
<evidence type="ECO:0000313" key="17">
    <source>
        <dbReference type="Proteomes" id="UP000605259"/>
    </source>
</evidence>
<keyword evidence="10" id="KW-0902">Two-component regulatory system</keyword>
<dbReference type="SUPFAM" id="SSF158472">
    <property type="entry name" value="HAMP domain-like"/>
    <property type="match status" value="1"/>
</dbReference>
<dbReference type="FunFam" id="3.30.565.10:FF:000006">
    <property type="entry name" value="Sensor histidine kinase WalK"/>
    <property type="match status" value="1"/>
</dbReference>
<dbReference type="Pfam" id="PF00512">
    <property type="entry name" value="HisKA"/>
    <property type="match status" value="1"/>
</dbReference>
<dbReference type="InterPro" id="IPR050351">
    <property type="entry name" value="BphY/WalK/GraS-like"/>
</dbReference>